<accession>A0A4Y2KQ92</accession>
<reference evidence="1 2" key="1">
    <citation type="journal article" date="2019" name="Sci. Rep.">
        <title>Orb-weaving spider Araneus ventricosus genome elucidates the spidroin gene catalogue.</title>
        <authorList>
            <person name="Kono N."/>
            <person name="Nakamura H."/>
            <person name="Ohtoshi R."/>
            <person name="Moran D.A.P."/>
            <person name="Shinohara A."/>
            <person name="Yoshida Y."/>
            <person name="Fujiwara M."/>
            <person name="Mori M."/>
            <person name="Tomita M."/>
            <person name="Arakawa K."/>
        </authorList>
    </citation>
    <scope>NUCLEOTIDE SEQUENCE [LARGE SCALE GENOMIC DNA]</scope>
</reference>
<proteinExistence type="predicted"/>
<name>A0A4Y2KQ92_ARAVE</name>
<keyword evidence="2" id="KW-1185">Reference proteome</keyword>
<dbReference type="AlphaFoldDB" id="A0A4Y2KQ92"/>
<organism evidence="1 2">
    <name type="scientific">Araneus ventricosus</name>
    <name type="common">Orbweaver spider</name>
    <name type="synonym">Epeira ventricosa</name>
    <dbReference type="NCBI Taxonomy" id="182803"/>
    <lineage>
        <taxon>Eukaryota</taxon>
        <taxon>Metazoa</taxon>
        <taxon>Ecdysozoa</taxon>
        <taxon>Arthropoda</taxon>
        <taxon>Chelicerata</taxon>
        <taxon>Arachnida</taxon>
        <taxon>Araneae</taxon>
        <taxon>Araneomorphae</taxon>
        <taxon>Entelegynae</taxon>
        <taxon>Araneoidea</taxon>
        <taxon>Araneidae</taxon>
        <taxon>Araneus</taxon>
    </lineage>
</organism>
<dbReference type="EMBL" id="BGPR01004799">
    <property type="protein sequence ID" value="GBN03466.1"/>
    <property type="molecule type" value="Genomic_DNA"/>
</dbReference>
<evidence type="ECO:0000313" key="1">
    <source>
        <dbReference type="EMBL" id="GBN03466.1"/>
    </source>
</evidence>
<protein>
    <submittedName>
        <fullName evidence="1">Uncharacterized protein</fullName>
    </submittedName>
</protein>
<gene>
    <name evidence="1" type="ORF">AVEN_141153_1</name>
</gene>
<evidence type="ECO:0000313" key="2">
    <source>
        <dbReference type="Proteomes" id="UP000499080"/>
    </source>
</evidence>
<dbReference type="Proteomes" id="UP000499080">
    <property type="component" value="Unassembled WGS sequence"/>
</dbReference>
<sequence length="184" mass="20523">MFILPDLLYLNVLPLFRRYLYHFILLYLINTILHKLVGRLSPRWSSPGLASFLGRPGLGKSSYPLPTEVGRTMFILPALLYLNVLPLFGQCLYHCIVPSKSRPPQLVGRLSPRSSSPGLTSFLSRPGSVWVFLHHTSGRAFGRDGFNVHQARLHGGSSVESGFKPVTLRPEVETIPPGHRGPWA</sequence>
<comment type="caution">
    <text evidence="1">The sequence shown here is derived from an EMBL/GenBank/DDBJ whole genome shotgun (WGS) entry which is preliminary data.</text>
</comment>